<keyword evidence="4" id="KW-0804">Transcription</keyword>
<dbReference type="InterPro" id="IPR051677">
    <property type="entry name" value="AfsR-DnrI-RedD_regulator"/>
</dbReference>
<evidence type="ECO:0000256" key="3">
    <source>
        <dbReference type="ARBA" id="ARBA00023125"/>
    </source>
</evidence>
<dbReference type="Proteomes" id="UP000533598">
    <property type="component" value="Unassembled WGS sequence"/>
</dbReference>
<organism evidence="8 9">
    <name type="scientific">Crossiella cryophila</name>
    <dbReference type="NCBI Taxonomy" id="43355"/>
    <lineage>
        <taxon>Bacteria</taxon>
        <taxon>Bacillati</taxon>
        <taxon>Actinomycetota</taxon>
        <taxon>Actinomycetes</taxon>
        <taxon>Pseudonocardiales</taxon>
        <taxon>Pseudonocardiaceae</taxon>
        <taxon>Crossiella</taxon>
    </lineage>
</organism>
<dbReference type="PRINTS" id="PR00364">
    <property type="entry name" value="DISEASERSIST"/>
</dbReference>
<dbReference type="Pfam" id="PF03704">
    <property type="entry name" value="BTAD"/>
    <property type="match status" value="1"/>
</dbReference>
<dbReference type="SUPFAM" id="SSF48452">
    <property type="entry name" value="TPR-like"/>
    <property type="match status" value="2"/>
</dbReference>
<dbReference type="AlphaFoldDB" id="A0A7W7CEA0"/>
<reference evidence="8 9" key="1">
    <citation type="submission" date="2020-08" db="EMBL/GenBank/DDBJ databases">
        <title>Sequencing the genomes of 1000 actinobacteria strains.</title>
        <authorList>
            <person name="Klenk H.-P."/>
        </authorList>
    </citation>
    <scope>NUCLEOTIDE SEQUENCE [LARGE SCALE GENOMIC DNA]</scope>
    <source>
        <strain evidence="8 9">DSM 44230</strain>
    </source>
</reference>
<sequence>MPVRFRLLGEFQVLDGGAPVEIRHQRQRCVLAALLVDLNKVVRLDTLADRVWGEDLPGRPRDTIYSYVSRLRTTLAGVDEVTVTRRSGGYLLTADPEAVDLHRFHGLLAAAAQDEQRPADLLTQALAQWTGVAFAGLDGAWATHLRETLDRQRFTARLDLADLQLHSGQCGGLGIELSALTAAHPLDERLAGQLMLALYRDGRQGDALREYERIRRLLATELGADLGPALRRLHQQILTSDTAIGPPPEHDRARAHPVPRQLPATPPHFVGREQELALLSRARPDGSPQSTVAIGGAGGIGKTCLALHWAHRNAHRFPDGQLYVDLGGFAPSADPMSAAAAIRRFLNALGVAPAVIPVELDAMAALYRSVIADKRLLIVLDNAADTTQVVPLLPGQPTCAVLITSRRRLIGLTTAHGAIQVDLTVLAEEQARGLLRRRLGAERLLAEPEAVTSILRYCSGLPLALGVVAARAAATPTLPLSMLAEELASTAARLDAFDTDDPIRNLRAVFSWSYRALPTEAGQVFARLGLAPGADFGLTAISCLTALPIERLRVLMRALEGGFLLDQPLPDRYRMHDLLRLYATELAEGIGEAGRHAALRRLVDMYLVVLGRTRSLVMSSPRLHEVVDIAAGDPHWPEFAGSTEALDWLEAERGNLIALVTRLAELGWHDDIWRLAWLLHGFFRARQYKSDWIEVGRLGATAADRIGDRVARFHATNCLGSAYQAAGRWAEAIARYQEVLAASQAADDPERTSIMLNNIGITLVNSGDAGAAVGYLEQALALACQTGSIKDEALCSLNLGDAYNVVGRYPEGLRHNQTARMLFRSLGENLHGAIAAVNIAQSYFGLAELAKAADSAERAGTEFRALGAQYDLAKSLLMLGRVRNSLGQTGLATQAWTAALDTFRKLNDPRAREVEQLLRESA</sequence>
<dbReference type="GO" id="GO:0003677">
    <property type="term" value="F:DNA binding"/>
    <property type="evidence" value="ECO:0007669"/>
    <property type="project" value="UniProtKB-UniRule"/>
</dbReference>
<dbReference type="GO" id="GO:0000160">
    <property type="term" value="P:phosphorelay signal transduction system"/>
    <property type="evidence" value="ECO:0007669"/>
    <property type="project" value="InterPro"/>
</dbReference>
<dbReference type="Pfam" id="PF13424">
    <property type="entry name" value="TPR_12"/>
    <property type="match status" value="1"/>
</dbReference>
<evidence type="ECO:0000313" key="9">
    <source>
        <dbReference type="Proteomes" id="UP000533598"/>
    </source>
</evidence>
<dbReference type="Gene3D" id="1.10.10.10">
    <property type="entry name" value="Winged helix-like DNA-binding domain superfamily/Winged helix DNA-binding domain"/>
    <property type="match status" value="1"/>
</dbReference>
<dbReference type="EMBL" id="JACHMH010000001">
    <property type="protein sequence ID" value="MBB4678213.1"/>
    <property type="molecule type" value="Genomic_DNA"/>
</dbReference>
<dbReference type="InterPro" id="IPR001867">
    <property type="entry name" value="OmpR/PhoB-type_DNA-bd"/>
</dbReference>
<dbReference type="SMART" id="SM00028">
    <property type="entry name" value="TPR"/>
    <property type="match status" value="5"/>
</dbReference>
<comment type="caution">
    <text evidence="8">The sequence shown here is derived from an EMBL/GenBank/DDBJ whole genome shotgun (WGS) entry which is preliminary data.</text>
</comment>
<dbReference type="SUPFAM" id="SSF52540">
    <property type="entry name" value="P-loop containing nucleoside triphosphate hydrolases"/>
    <property type="match status" value="1"/>
</dbReference>
<dbReference type="InterPro" id="IPR011990">
    <property type="entry name" value="TPR-like_helical_dom_sf"/>
</dbReference>
<evidence type="ECO:0000313" key="8">
    <source>
        <dbReference type="EMBL" id="MBB4678213.1"/>
    </source>
</evidence>
<evidence type="ECO:0000256" key="4">
    <source>
        <dbReference type="ARBA" id="ARBA00023163"/>
    </source>
</evidence>
<dbReference type="InterPro" id="IPR036388">
    <property type="entry name" value="WH-like_DNA-bd_sf"/>
</dbReference>
<dbReference type="InterPro" id="IPR016032">
    <property type="entry name" value="Sig_transdc_resp-reg_C-effctor"/>
</dbReference>
<dbReference type="PANTHER" id="PTHR35807">
    <property type="entry name" value="TRANSCRIPTIONAL REGULATOR REDD-RELATED"/>
    <property type="match status" value="1"/>
</dbReference>
<dbReference type="InterPro" id="IPR019734">
    <property type="entry name" value="TPR_rpt"/>
</dbReference>
<protein>
    <submittedName>
        <fullName evidence="8">DNA-binding SARP family transcriptional activator/tetratricopeptide (TPR) repeat protein</fullName>
    </submittedName>
</protein>
<dbReference type="SUPFAM" id="SSF46894">
    <property type="entry name" value="C-terminal effector domain of the bipartite response regulators"/>
    <property type="match status" value="1"/>
</dbReference>
<accession>A0A7W7CEA0</accession>
<keyword evidence="2" id="KW-0805">Transcription regulation</keyword>
<dbReference type="PROSITE" id="PS51755">
    <property type="entry name" value="OMPR_PHOB"/>
    <property type="match status" value="1"/>
</dbReference>
<feature type="region of interest" description="Disordered" evidence="6">
    <location>
        <begin position="241"/>
        <end position="266"/>
    </location>
</feature>
<dbReference type="InterPro" id="IPR005158">
    <property type="entry name" value="BTAD"/>
</dbReference>
<feature type="DNA-binding region" description="OmpR/PhoB-type" evidence="5">
    <location>
        <begin position="1"/>
        <end position="94"/>
    </location>
</feature>
<comment type="similarity">
    <text evidence="1">Belongs to the AfsR/DnrI/RedD regulatory family.</text>
</comment>
<dbReference type="GO" id="GO:0006355">
    <property type="term" value="P:regulation of DNA-templated transcription"/>
    <property type="evidence" value="ECO:0007669"/>
    <property type="project" value="InterPro"/>
</dbReference>
<evidence type="ECO:0000259" key="7">
    <source>
        <dbReference type="PROSITE" id="PS51755"/>
    </source>
</evidence>
<dbReference type="GO" id="GO:0043531">
    <property type="term" value="F:ADP binding"/>
    <property type="evidence" value="ECO:0007669"/>
    <property type="project" value="InterPro"/>
</dbReference>
<dbReference type="SMART" id="SM00862">
    <property type="entry name" value="Trans_reg_C"/>
    <property type="match status" value="1"/>
</dbReference>
<evidence type="ECO:0000256" key="5">
    <source>
        <dbReference type="PROSITE-ProRule" id="PRU01091"/>
    </source>
</evidence>
<dbReference type="CDD" id="cd15831">
    <property type="entry name" value="BTAD"/>
    <property type="match status" value="1"/>
</dbReference>
<dbReference type="SMART" id="SM01043">
    <property type="entry name" value="BTAD"/>
    <property type="match status" value="1"/>
</dbReference>
<keyword evidence="3 5" id="KW-0238">DNA-binding</keyword>
<dbReference type="Gene3D" id="3.40.50.300">
    <property type="entry name" value="P-loop containing nucleotide triphosphate hydrolases"/>
    <property type="match status" value="1"/>
</dbReference>
<dbReference type="PANTHER" id="PTHR35807:SF1">
    <property type="entry name" value="TRANSCRIPTIONAL REGULATOR REDD"/>
    <property type="match status" value="1"/>
</dbReference>
<dbReference type="RefSeq" id="WP_185004071.1">
    <property type="nucleotide sequence ID" value="NZ_BAAAUI010000004.1"/>
</dbReference>
<name>A0A7W7CEA0_9PSEU</name>
<evidence type="ECO:0000256" key="1">
    <source>
        <dbReference type="ARBA" id="ARBA00005820"/>
    </source>
</evidence>
<feature type="domain" description="OmpR/PhoB-type" evidence="7">
    <location>
        <begin position="1"/>
        <end position="94"/>
    </location>
</feature>
<proteinExistence type="inferred from homology"/>
<gene>
    <name evidence="8" type="ORF">HNR67_004331</name>
</gene>
<keyword evidence="9" id="KW-1185">Reference proteome</keyword>
<evidence type="ECO:0000256" key="2">
    <source>
        <dbReference type="ARBA" id="ARBA00023015"/>
    </source>
</evidence>
<dbReference type="Gene3D" id="1.25.40.10">
    <property type="entry name" value="Tetratricopeptide repeat domain"/>
    <property type="match status" value="2"/>
</dbReference>
<evidence type="ECO:0000256" key="6">
    <source>
        <dbReference type="SAM" id="MobiDB-lite"/>
    </source>
</evidence>
<dbReference type="Pfam" id="PF00486">
    <property type="entry name" value="Trans_reg_C"/>
    <property type="match status" value="1"/>
</dbReference>
<dbReference type="InterPro" id="IPR027417">
    <property type="entry name" value="P-loop_NTPase"/>
</dbReference>